<protein>
    <submittedName>
        <fullName evidence="1">Uncharacterized protein</fullName>
    </submittedName>
</protein>
<organism evidence="1 2">
    <name type="scientific">Ascobolus immersus RN42</name>
    <dbReference type="NCBI Taxonomy" id="1160509"/>
    <lineage>
        <taxon>Eukaryota</taxon>
        <taxon>Fungi</taxon>
        <taxon>Dikarya</taxon>
        <taxon>Ascomycota</taxon>
        <taxon>Pezizomycotina</taxon>
        <taxon>Pezizomycetes</taxon>
        <taxon>Pezizales</taxon>
        <taxon>Ascobolaceae</taxon>
        <taxon>Ascobolus</taxon>
    </lineage>
</organism>
<accession>A0A3N4HRN8</accession>
<sequence length="173" mass="20036">MAGFSYLPTEMRLEIPYHILEWGDFNCYQQLDRINYTALTEVGKLGRFTIDSPADLFYYSSLVAPYNESTEAQFFHDIPSDAGIRVFVQGNGSRHRISENIRAQHFWHQLWQRNFQSVLDKLFRPGTFQAPPNHLVATRRMNSTKDAINAFCGTWTEALVRRFTGSDYGETAR</sequence>
<dbReference type="Proteomes" id="UP000275078">
    <property type="component" value="Unassembled WGS sequence"/>
</dbReference>
<keyword evidence="2" id="KW-1185">Reference proteome</keyword>
<dbReference type="EMBL" id="ML119743">
    <property type="protein sequence ID" value="RPA76513.1"/>
    <property type="molecule type" value="Genomic_DNA"/>
</dbReference>
<gene>
    <name evidence="1" type="ORF">BJ508DRAFT_311020</name>
</gene>
<dbReference type="AlphaFoldDB" id="A0A3N4HRN8"/>
<evidence type="ECO:0000313" key="1">
    <source>
        <dbReference type="EMBL" id="RPA76513.1"/>
    </source>
</evidence>
<reference evidence="1 2" key="1">
    <citation type="journal article" date="2018" name="Nat. Ecol. Evol.">
        <title>Pezizomycetes genomes reveal the molecular basis of ectomycorrhizal truffle lifestyle.</title>
        <authorList>
            <person name="Murat C."/>
            <person name="Payen T."/>
            <person name="Noel B."/>
            <person name="Kuo A."/>
            <person name="Morin E."/>
            <person name="Chen J."/>
            <person name="Kohler A."/>
            <person name="Krizsan K."/>
            <person name="Balestrini R."/>
            <person name="Da Silva C."/>
            <person name="Montanini B."/>
            <person name="Hainaut M."/>
            <person name="Levati E."/>
            <person name="Barry K.W."/>
            <person name="Belfiori B."/>
            <person name="Cichocki N."/>
            <person name="Clum A."/>
            <person name="Dockter R.B."/>
            <person name="Fauchery L."/>
            <person name="Guy J."/>
            <person name="Iotti M."/>
            <person name="Le Tacon F."/>
            <person name="Lindquist E.A."/>
            <person name="Lipzen A."/>
            <person name="Malagnac F."/>
            <person name="Mello A."/>
            <person name="Molinier V."/>
            <person name="Miyauchi S."/>
            <person name="Poulain J."/>
            <person name="Riccioni C."/>
            <person name="Rubini A."/>
            <person name="Sitrit Y."/>
            <person name="Splivallo R."/>
            <person name="Traeger S."/>
            <person name="Wang M."/>
            <person name="Zifcakova L."/>
            <person name="Wipf D."/>
            <person name="Zambonelli A."/>
            <person name="Paolocci F."/>
            <person name="Nowrousian M."/>
            <person name="Ottonello S."/>
            <person name="Baldrian P."/>
            <person name="Spatafora J.W."/>
            <person name="Henrissat B."/>
            <person name="Nagy L.G."/>
            <person name="Aury J.M."/>
            <person name="Wincker P."/>
            <person name="Grigoriev I.V."/>
            <person name="Bonfante P."/>
            <person name="Martin F.M."/>
        </authorList>
    </citation>
    <scope>NUCLEOTIDE SEQUENCE [LARGE SCALE GENOMIC DNA]</scope>
    <source>
        <strain evidence="1 2">RN42</strain>
    </source>
</reference>
<name>A0A3N4HRN8_ASCIM</name>
<proteinExistence type="predicted"/>
<evidence type="ECO:0000313" key="2">
    <source>
        <dbReference type="Proteomes" id="UP000275078"/>
    </source>
</evidence>